<dbReference type="PANTHER" id="PTHR14030:SF25">
    <property type="entry name" value="MITOTIC CHECKPOINT SERINE_THREONINE-PROTEIN KINASE BUB1 BETA"/>
    <property type="match status" value="1"/>
</dbReference>
<feature type="region of interest" description="Disordered" evidence="2">
    <location>
        <begin position="165"/>
        <end position="196"/>
    </location>
</feature>
<feature type="coiled-coil region" evidence="1">
    <location>
        <begin position="131"/>
        <end position="165"/>
    </location>
</feature>
<reference evidence="3 4" key="1">
    <citation type="journal article" date="2021" name="Sci. Rep.">
        <title>Chromosome anchoring in Senegalese sole (Solea senegalensis) reveals sex-associated markers and genome rearrangements in flatfish.</title>
        <authorList>
            <person name="Guerrero-Cozar I."/>
            <person name="Gomez-Garrido J."/>
            <person name="Berbel C."/>
            <person name="Martinez-Blanch J.F."/>
            <person name="Alioto T."/>
            <person name="Claros M.G."/>
            <person name="Gagnaire P.A."/>
            <person name="Manchado M."/>
        </authorList>
    </citation>
    <scope>NUCLEOTIDE SEQUENCE [LARGE SCALE GENOMIC DNA]</scope>
    <source>
        <strain evidence="3">Sse05_10M</strain>
    </source>
</reference>
<evidence type="ECO:0000313" key="4">
    <source>
        <dbReference type="Proteomes" id="UP000693946"/>
    </source>
</evidence>
<dbReference type="PANTHER" id="PTHR14030">
    <property type="entry name" value="MITOTIC CHECKPOINT SERINE/THREONINE-PROTEIN KINASE BUB1"/>
    <property type="match status" value="1"/>
</dbReference>
<accession>A0AAV6P9W2</accession>
<organism evidence="3 4">
    <name type="scientific">Solea senegalensis</name>
    <name type="common">Senegalese sole</name>
    <dbReference type="NCBI Taxonomy" id="28829"/>
    <lineage>
        <taxon>Eukaryota</taxon>
        <taxon>Metazoa</taxon>
        <taxon>Chordata</taxon>
        <taxon>Craniata</taxon>
        <taxon>Vertebrata</taxon>
        <taxon>Euteleostomi</taxon>
        <taxon>Actinopterygii</taxon>
        <taxon>Neopterygii</taxon>
        <taxon>Teleostei</taxon>
        <taxon>Neoteleostei</taxon>
        <taxon>Acanthomorphata</taxon>
        <taxon>Carangaria</taxon>
        <taxon>Pleuronectiformes</taxon>
        <taxon>Pleuronectoidei</taxon>
        <taxon>Soleidae</taxon>
        <taxon>Solea</taxon>
    </lineage>
</organism>
<comment type="caution">
    <text evidence="3">The sequence shown here is derived from an EMBL/GenBank/DDBJ whole genome shotgun (WGS) entry which is preliminary data.</text>
</comment>
<protein>
    <submittedName>
        <fullName evidence="3">Uncharacterized protein</fullName>
    </submittedName>
</protein>
<keyword evidence="4" id="KW-1185">Reference proteome</keyword>
<evidence type="ECO:0000256" key="2">
    <source>
        <dbReference type="SAM" id="MobiDB-lite"/>
    </source>
</evidence>
<dbReference type="GO" id="GO:0004672">
    <property type="term" value="F:protein kinase activity"/>
    <property type="evidence" value="ECO:0007669"/>
    <property type="project" value="TreeGrafter"/>
</dbReference>
<dbReference type="AlphaFoldDB" id="A0AAV6P9W2"/>
<dbReference type="InterPro" id="IPR015661">
    <property type="entry name" value="Bub1/Mad3"/>
</dbReference>
<dbReference type="GO" id="GO:0005634">
    <property type="term" value="C:nucleus"/>
    <property type="evidence" value="ECO:0007669"/>
    <property type="project" value="TreeGrafter"/>
</dbReference>
<keyword evidence="1" id="KW-0175">Coiled coil</keyword>
<sequence length="573" mass="63352">MLINLISHVTLDRLDVTSDQSADVTDWALISQMLPDHRSSSFQRRLVRETSDVRRAFFLLPDVKGGLSSDWSIMASSQWTQCEVDQSGGVELQWEGGARQISEYSKELLTRRGEELSLDELRAERYFNKRQKDMEERLKRLKEVKHELNQQLQEKRRLLELHVSQHQVPHDTSPASDASFHSYDESQSADAQPAGNSELHDAVFLPPEEKPQRVQIQVLRPEPGGPEDVLSHPLAPPHRSDSQSLIGETSGDSGGSSPVPDQEGAEPASSAGPVGGAVDPCDAQVRQRLMDLCDVTSCPALLCLSQPLPDMGSSLQLGGNLYHIHSRVMDGGSFCVYSGALAEDDVMLKVDSCLVPWDFHQFSRLKKSLSMSTSALPQVSCFLFLNGCVTIYTSPPDQLFTELTDCDSAPCSKAFLLLQLVSQLHSCGVVHADLRPNVLACSYRAFMDIAGLFPVDWSSSVDLDLQREVTSVQQLDSAQVYISLGLLDPTSPPQLVDLVGVAETMHLLLTGSRMVLVKDGGGWTAETFSRDEPCNMSHRKWTMWTRFFRLLLNVGARSSVSVLSELKQLMSSL</sequence>
<name>A0AAV6P9W2_SOLSE</name>
<dbReference type="GO" id="GO:0007094">
    <property type="term" value="P:mitotic spindle assembly checkpoint signaling"/>
    <property type="evidence" value="ECO:0007669"/>
    <property type="project" value="InterPro"/>
</dbReference>
<dbReference type="Proteomes" id="UP000693946">
    <property type="component" value="Unassembled WGS sequence"/>
</dbReference>
<dbReference type="GO" id="GO:0051754">
    <property type="term" value="P:meiotic sister chromatid cohesion, centromeric"/>
    <property type="evidence" value="ECO:0007669"/>
    <property type="project" value="TreeGrafter"/>
</dbReference>
<evidence type="ECO:0000313" key="3">
    <source>
        <dbReference type="EMBL" id="KAG7453532.1"/>
    </source>
</evidence>
<proteinExistence type="predicted"/>
<evidence type="ECO:0000256" key="1">
    <source>
        <dbReference type="SAM" id="Coils"/>
    </source>
</evidence>
<dbReference type="EMBL" id="JAGKHQ010001864">
    <property type="protein sequence ID" value="KAG7453532.1"/>
    <property type="molecule type" value="Genomic_DNA"/>
</dbReference>
<gene>
    <name evidence="3" type="ORF">JOB18_049529</name>
</gene>
<feature type="region of interest" description="Disordered" evidence="2">
    <location>
        <begin position="221"/>
        <end position="276"/>
    </location>
</feature>